<evidence type="ECO:0000256" key="3">
    <source>
        <dbReference type="PROSITE-ProRule" id="PRU00023"/>
    </source>
</evidence>
<evidence type="ECO:0000313" key="5">
    <source>
        <dbReference type="EMBL" id="KZS09270.1"/>
    </source>
</evidence>
<dbReference type="PANTHER" id="PTHR24123">
    <property type="entry name" value="ANKYRIN REPEAT-CONTAINING"/>
    <property type="match status" value="1"/>
</dbReference>
<gene>
    <name evidence="5" type="ORF">APZ42_026538</name>
</gene>
<evidence type="ECO:0000256" key="1">
    <source>
        <dbReference type="ARBA" id="ARBA00022737"/>
    </source>
</evidence>
<dbReference type="InterPro" id="IPR036770">
    <property type="entry name" value="Ankyrin_rpt-contain_sf"/>
</dbReference>
<dbReference type="InterPro" id="IPR002110">
    <property type="entry name" value="Ankyrin_rpt"/>
</dbReference>
<dbReference type="SMART" id="SM00248">
    <property type="entry name" value="ANK"/>
    <property type="match status" value="6"/>
</dbReference>
<keyword evidence="5" id="KW-0418">Kinase</keyword>
<name>A0A162ED37_9CRUS</name>
<dbReference type="SUPFAM" id="SSF48403">
    <property type="entry name" value="Ankyrin repeat"/>
    <property type="match status" value="1"/>
</dbReference>
<dbReference type="PANTHER" id="PTHR24123:SF33">
    <property type="entry name" value="PROTEIN HOS4"/>
    <property type="match status" value="1"/>
</dbReference>
<evidence type="ECO:0000313" key="6">
    <source>
        <dbReference type="Proteomes" id="UP000076858"/>
    </source>
</evidence>
<sequence>MNPISRISAPRPSRASMEGVSPLMYSCQQGDTQQIRHLIQRKPMCVKESDRTGKTALHYCAENTTVDAAQLLLKANPALINQPDEEGYTPLHLAVIAGNRTMLRYLLDHGAEVNLLDNERHSVVHWATVCGELEALDVILEAGAEASVEDIHGAYPIHYAAQMCGNSKKMIGSGSAGGPLGGPGSSQRYTGLSALKKLINHGVPVDVIDRDGRQPLLWAASSGSADAILALSNAGASVMAADKDGLTGTHKQSFTSDFIVLILKLFFVTSLTTLTEIKGFNSRDVDLELLFLCADRKIRSQERTQRGRRALKWIMSLVYPGILCIARPAEGTAIVWRRWWRSAVPKWICSTPTAAPPFSTPSRSVTPIAPSFCSTAEPIPITRTKKGEHRLIAERPRDRRKPCGCLSSIKPICGYGAPKGTCHCTRLWPAVAKISFCGSCANGSSSSNSEINRRAGAVRSSAGWP</sequence>
<dbReference type="GO" id="GO:0016301">
    <property type="term" value="F:kinase activity"/>
    <property type="evidence" value="ECO:0007669"/>
    <property type="project" value="UniProtKB-KW"/>
</dbReference>
<dbReference type="EMBL" id="LRGB01002081">
    <property type="protein sequence ID" value="KZS09270.1"/>
    <property type="molecule type" value="Genomic_DNA"/>
</dbReference>
<comment type="caution">
    <text evidence="5">The sequence shown here is derived from an EMBL/GenBank/DDBJ whole genome shotgun (WGS) entry which is preliminary data.</text>
</comment>
<keyword evidence="5" id="KW-0808">Transferase</keyword>
<evidence type="ECO:0000256" key="2">
    <source>
        <dbReference type="ARBA" id="ARBA00023043"/>
    </source>
</evidence>
<dbReference type="PROSITE" id="PS50088">
    <property type="entry name" value="ANK_REPEAT"/>
    <property type="match status" value="3"/>
</dbReference>
<feature type="region of interest" description="Disordered" evidence="4">
    <location>
        <begin position="441"/>
        <end position="465"/>
    </location>
</feature>
<feature type="repeat" description="ANK" evidence="3">
    <location>
        <begin position="86"/>
        <end position="118"/>
    </location>
</feature>
<dbReference type="AlphaFoldDB" id="A0A162ED37"/>
<dbReference type="STRING" id="35525.A0A162ED37"/>
<keyword evidence="2 3" id="KW-0040">ANK repeat</keyword>
<protein>
    <submittedName>
        <fullName evidence="5">Cyclin-dependent kinase 4 inhibitor D</fullName>
    </submittedName>
</protein>
<feature type="repeat" description="ANK" evidence="3">
    <location>
        <begin position="119"/>
        <end position="151"/>
    </location>
</feature>
<feature type="repeat" description="ANK" evidence="3">
    <location>
        <begin position="211"/>
        <end position="243"/>
    </location>
</feature>
<dbReference type="Proteomes" id="UP000076858">
    <property type="component" value="Unassembled WGS sequence"/>
</dbReference>
<accession>A0A162ED37</accession>
<proteinExistence type="predicted"/>
<dbReference type="InterPro" id="IPR051165">
    <property type="entry name" value="Multifunctional_ANK_Repeat"/>
</dbReference>
<organism evidence="5 6">
    <name type="scientific">Daphnia magna</name>
    <dbReference type="NCBI Taxonomy" id="35525"/>
    <lineage>
        <taxon>Eukaryota</taxon>
        <taxon>Metazoa</taxon>
        <taxon>Ecdysozoa</taxon>
        <taxon>Arthropoda</taxon>
        <taxon>Crustacea</taxon>
        <taxon>Branchiopoda</taxon>
        <taxon>Diplostraca</taxon>
        <taxon>Cladocera</taxon>
        <taxon>Anomopoda</taxon>
        <taxon>Daphniidae</taxon>
        <taxon>Daphnia</taxon>
    </lineage>
</organism>
<dbReference type="PROSITE" id="PS50297">
    <property type="entry name" value="ANK_REP_REGION"/>
    <property type="match status" value="1"/>
</dbReference>
<dbReference type="Pfam" id="PF12796">
    <property type="entry name" value="Ank_2"/>
    <property type="match status" value="2"/>
</dbReference>
<keyword evidence="6" id="KW-1185">Reference proteome</keyword>
<evidence type="ECO:0000256" key="4">
    <source>
        <dbReference type="SAM" id="MobiDB-lite"/>
    </source>
</evidence>
<reference evidence="5 6" key="1">
    <citation type="submission" date="2016-03" db="EMBL/GenBank/DDBJ databases">
        <title>EvidentialGene: Evidence-directed Construction of Genes on Genomes.</title>
        <authorList>
            <person name="Gilbert D.G."/>
            <person name="Choi J.-H."/>
            <person name="Mockaitis K."/>
            <person name="Colbourne J."/>
            <person name="Pfrender M."/>
        </authorList>
    </citation>
    <scope>NUCLEOTIDE SEQUENCE [LARGE SCALE GENOMIC DNA]</scope>
    <source>
        <strain evidence="5 6">Xinb3</strain>
        <tissue evidence="5">Complete organism</tissue>
    </source>
</reference>
<keyword evidence="1" id="KW-0677">Repeat</keyword>
<dbReference type="Gene3D" id="1.25.40.20">
    <property type="entry name" value="Ankyrin repeat-containing domain"/>
    <property type="match status" value="2"/>
</dbReference>